<dbReference type="EMBL" id="CP039346">
    <property type="protein sequence ID" value="QCD80283.1"/>
    <property type="molecule type" value="Genomic_DNA"/>
</dbReference>
<gene>
    <name evidence="7" type="ORF">DEO72_LG2g604</name>
</gene>
<keyword evidence="4" id="KW-0539">Nucleus</keyword>
<protein>
    <submittedName>
        <fullName evidence="7">Myc-type</fullName>
    </submittedName>
</protein>
<dbReference type="PANTHER" id="PTHR46665">
    <property type="entry name" value="TRANSCRIPTION FACTOR BHLH041-RELATED-RELATED"/>
    <property type="match status" value="1"/>
</dbReference>
<dbReference type="Gene3D" id="4.10.280.10">
    <property type="entry name" value="Helix-loop-helix DNA-binding domain"/>
    <property type="match status" value="1"/>
</dbReference>
<dbReference type="PROSITE" id="PS50888">
    <property type="entry name" value="BHLH"/>
    <property type="match status" value="1"/>
</dbReference>
<evidence type="ECO:0000259" key="6">
    <source>
        <dbReference type="PROSITE" id="PS50888"/>
    </source>
</evidence>
<organism evidence="7 8">
    <name type="scientific">Vigna unguiculata</name>
    <name type="common">Cowpea</name>
    <dbReference type="NCBI Taxonomy" id="3917"/>
    <lineage>
        <taxon>Eukaryota</taxon>
        <taxon>Viridiplantae</taxon>
        <taxon>Streptophyta</taxon>
        <taxon>Embryophyta</taxon>
        <taxon>Tracheophyta</taxon>
        <taxon>Spermatophyta</taxon>
        <taxon>Magnoliopsida</taxon>
        <taxon>eudicotyledons</taxon>
        <taxon>Gunneridae</taxon>
        <taxon>Pentapetalae</taxon>
        <taxon>rosids</taxon>
        <taxon>fabids</taxon>
        <taxon>Fabales</taxon>
        <taxon>Fabaceae</taxon>
        <taxon>Papilionoideae</taxon>
        <taxon>50 kb inversion clade</taxon>
        <taxon>NPAAA clade</taxon>
        <taxon>indigoferoid/millettioid clade</taxon>
        <taxon>Phaseoleae</taxon>
        <taxon>Vigna</taxon>
    </lineage>
</organism>
<feature type="region of interest" description="Disordered" evidence="5">
    <location>
        <begin position="185"/>
        <end position="206"/>
    </location>
</feature>
<name>A0A4D6KUJ0_VIGUN</name>
<evidence type="ECO:0000313" key="8">
    <source>
        <dbReference type="Proteomes" id="UP000501690"/>
    </source>
</evidence>
<dbReference type="PANTHER" id="PTHR46665:SF1">
    <property type="entry name" value="SPERMATOGENESIS- AND OOGENESIS-SPECIFIC BASIC HELIX-LOOP-HELIX-CONTAINING PROTEIN 1"/>
    <property type="match status" value="1"/>
</dbReference>
<feature type="domain" description="BHLH" evidence="6">
    <location>
        <begin position="296"/>
        <end position="345"/>
    </location>
</feature>
<comment type="subcellular location">
    <subcellularLocation>
        <location evidence="1">Nucleus</location>
    </subcellularLocation>
</comment>
<evidence type="ECO:0000256" key="5">
    <source>
        <dbReference type="SAM" id="MobiDB-lite"/>
    </source>
</evidence>
<dbReference type="SMART" id="SM00353">
    <property type="entry name" value="HLH"/>
    <property type="match status" value="1"/>
</dbReference>
<dbReference type="Proteomes" id="UP000501690">
    <property type="component" value="Linkage Group LG2"/>
</dbReference>
<dbReference type="GO" id="GO:0005634">
    <property type="term" value="C:nucleus"/>
    <property type="evidence" value="ECO:0007669"/>
    <property type="project" value="UniProtKB-SubCell"/>
</dbReference>
<evidence type="ECO:0000256" key="2">
    <source>
        <dbReference type="ARBA" id="ARBA00023015"/>
    </source>
</evidence>
<evidence type="ECO:0000256" key="3">
    <source>
        <dbReference type="ARBA" id="ARBA00023163"/>
    </source>
</evidence>
<evidence type="ECO:0000313" key="7">
    <source>
        <dbReference type="EMBL" id="QCD80283.1"/>
    </source>
</evidence>
<dbReference type="InterPro" id="IPR055477">
    <property type="entry name" value="DUF7049"/>
</dbReference>
<dbReference type="Pfam" id="PF00010">
    <property type="entry name" value="HLH"/>
    <property type="match status" value="1"/>
</dbReference>
<dbReference type="InterPro" id="IPR055478">
    <property type="entry name" value="DUF7050"/>
</dbReference>
<evidence type="ECO:0000256" key="4">
    <source>
        <dbReference type="ARBA" id="ARBA00023242"/>
    </source>
</evidence>
<sequence>MDAVFALPEAPRAHFLRSLIQSFGATYVSLWQHHSHLSNRLFFLDGFYNGGNNRPTSSQTLFHQYRALTFDVSDECVPGVAFRNQLPYIHLKLSDLLPLTSTQIQARFFLMAVFMGCKTGEIELGFSNIPQADIETALKNLFPEDFYIRSQSIDQNPYSSSFIKSSTTFNQSLNIPRTSHSNFGVAPTQSSPHLHTIQPFPTPEDEHEEIVRTLIQVMSSTSDQQHQPPPMLPHNSVTHPETADFVRYRSDSNIKPQMESNFNRQNLQNTSLLENLNTKRMRERDTVKATHPISSPQKYYHTISERKRREKLSECFQELSALLPPGTKKNKRSILAAAKETMISLMVEIEKLKVRNEQLMRVLSGKEVGSSREENSGGSCNERLKVRVLHSSESSSSEEQMVDLEVTMREQNCEVNVLIRIWEFLERVQNVTLISTNTNLHVTEGGTTINVLTFRLRIIEGSEWDEVGFEEGVRRVVADVTHQS</sequence>
<dbReference type="AlphaFoldDB" id="A0A4D6KUJ0"/>
<dbReference type="Pfam" id="PF23132">
    <property type="entry name" value="DUF7049"/>
    <property type="match status" value="1"/>
</dbReference>
<dbReference type="InterPro" id="IPR044658">
    <property type="entry name" value="bHLH92/bHLH041-like"/>
</dbReference>
<evidence type="ECO:0000256" key="1">
    <source>
        <dbReference type="ARBA" id="ARBA00004123"/>
    </source>
</evidence>
<dbReference type="InterPro" id="IPR036638">
    <property type="entry name" value="HLH_DNA-bd_sf"/>
</dbReference>
<dbReference type="GO" id="GO:0046983">
    <property type="term" value="F:protein dimerization activity"/>
    <property type="evidence" value="ECO:0007669"/>
    <property type="project" value="InterPro"/>
</dbReference>
<proteinExistence type="predicted"/>
<reference evidence="7 8" key="1">
    <citation type="submission" date="2019-04" db="EMBL/GenBank/DDBJ databases">
        <title>An improved genome assembly and genetic linkage map for asparagus bean, Vigna unguiculata ssp. sesquipedialis.</title>
        <authorList>
            <person name="Xia Q."/>
            <person name="Zhang R."/>
            <person name="Dong Y."/>
        </authorList>
    </citation>
    <scope>NUCLEOTIDE SEQUENCE [LARGE SCALE GENOMIC DNA]</scope>
    <source>
        <tissue evidence="7">Leaf</tissue>
    </source>
</reference>
<keyword evidence="8" id="KW-1185">Reference proteome</keyword>
<feature type="region of interest" description="Disordered" evidence="5">
    <location>
        <begin position="219"/>
        <end position="238"/>
    </location>
</feature>
<accession>A0A4D6KUJ0</accession>
<dbReference type="InterPro" id="IPR011598">
    <property type="entry name" value="bHLH_dom"/>
</dbReference>
<keyword evidence="2" id="KW-0805">Transcription regulation</keyword>
<dbReference type="Pfam" id="PF23133">
    <property type="entry name" value="DUF7050"/>
    <property type="match status" value="1"/>
</dbReference>
<keyword evidence="3" id="KW-0804">Transcription</keyword>
<dbReference type="SUPFAM" id="SSF47459">
    <property type="entry name" value="HLH, helix-loop-helix DNA-binding domain"/>
    <property type="match status" value="1"/>
</dbReference>